<evidence type="ECO:0008006" key="13">
    <source>
        <dbReference type="Google" id="ProtNLM"/>
    </source>
</evidence>
<name>C3YHG3_BRAFL</name>
<feature type="compositionally biased region" description="Pro residues" evidence="9">
    <location>
        <begin position="606"/>
        <end position="616"/>
    </location>
</feature>
<feature type="repeat" description="NHL" evidence="8">
    <location>
        <begin position="371"/>
        <end position="414"/>
    </location>
</feature>
<dbReference type="Gene3D" id="3.30.40.10">
    <property type="entry name" value="Zinc/RING finger domain, C3HC4 (zinc finger)"/>
    <property type="match status" value="1"/>
</dbReference>
<feature type="compositionally biased region" description="Polar residues" evidence="9">
    <location>
        <begin position="642"/>
        <end position="651"/>
    </location>
</feature>
<dbReference type="Gene3D" id="2.120.10.30">
    <property type="entry name" value="TolB, C-terminal domain"/>
    <property type="match status" value="1"/>
</dbReference>
<dbReference type="Gene3D" id="2.60.40.150">
    <property type="entry name" value="C2 domain"/>
    <property type="match status" value="1"/>
</dbReference>
<dbReference type="Pfam" id="PF00643">
    <property type="entry name" value="zf-B_box"/>
    <property type="match status" value="1"/>
</dbReference>
<dbReference type="SUPFAM" id="SSF57850">
    <property type="entry name" value="RING/U-box"/>
    <property type="match status" value="1"/>
</dbReference>
<feature type="compositionally biased region" description="Polar residues" evidence="9">
    <location>
        <begin position="617"/>
        <end position="633"/>
    </location>
</feature>
<dbReference type="InterPro" id="IPR013083">
    <property type="entry name" value="Znf_RING/FYVE/PHD"/>
</dbReference>
<sequence length="714" mass="78964">MAAASTRLSLGTQLREELSCSICLELFTRPKVLPCQHTFCLSPCLENLAGRGGALKCAICRQQVRLPPQGVAGLPDNHLVTSLCERLQNQATLSGETKEQPQSGNRCSFHPSEVLELYCKHCHIAICKQCLEDAHDGHLTTTAKKAAQERSLTVQTLINEGRNIQERGHHHGNQRQGRHQPKNLVITFGNGSGTGQLDYPYGVTVSDEGEVFVASRWNNEIQVFTLQGTFVRQFQTVTSGGLKMGPEDVAMDGEGNLWVVGMTDYGQVPLQYNKQGSVLGTFDLKLSRWVRGVALDTRRNHILITQTTGDKDDKHGEVLVFRPDGTLVRTVGQQQGMKHPWYITVDGEGNILVSDYDGHCVYMYNEDGQFLFQFGGEGSGEGQLKGPRGICTDRSGNIIVSDTGNRRVEMFDKTGKFLKHINIATDVKVPQAVAMAPQGQLPQYNTYEPVWEEAFNFLIQNPLHQELLAEVKHEKTKKSLGKKVISVKIRCLRYLTLFLQVKDEKTKKTLGKKVISVKIRCLRYLTLFLQVKDEKTKKTLGKKVISVKSLLTLDRMSTKRPFRLDGTSAELHMELILRILSSEAEESDDLDEIEPVSPTAAGPSMPAAPPTEPAQPSPASSTEDRQANNSNGSVVRRRINANAASSTTPTRPKSEPAHAVDGPNPYTCQIQLSLHHSADTDKLLVTVHKATFELKQDVGSLSRSSSVSSYRSEL</sequence>
<dbReference type="PANTHER" id="PTHR24104:SF50">
    <property type="entry name" value="SMP-30_GLUCONOLACTONASE_LRE-LIKE REGION DOMAIN-CONTAINING PROTEIN"/>
    <property type="match status" value="1"/>
</dbReference>
<evidence type="ECO:0000256" key="7">
    <source>
        <dbReference type="PROSITE-ProRule" id="PRU00024"/>
    </source>
</evidence>
<evidence type="ECO:0000256" key="3">
    <source>
        <dbReference type="ARBA" id="ARBA00022723"/>
    </source>
</evidence>
<dbReference type="SMART" id="SM00184">
    <property type="entry name" value="RING"/>
    <property type="match status" value="1"/>
</dbReference>
<evidence type="ECO:0000259" key="10">
    <source>
        <dbReference type="PROSITE" id="PS50089"/>
    </source>
</evidence>
<dbReference type="AlphaFoldDB" id="C3YHG3"/>
<dbReference type="Pfam" id="PF13445">
    <property type="entry name" value="zf-RING_UBOX"/>
    <property type="match status" value="1"/>
</dbReference>
<keyword evidence="3" id="KW-0479">Metal-binding</keyword>
<feature type="domain" description="RING-type" evidence="10">
    <location>
        <begin position="20"/>
        <end position="61"/>
    </location>
</feature>
<feature type="repeat" description="NHL" evidence="8">
    <location>
        <begin position="191"/>
        <end position="227"/>
    </location>
</feature>
<dbReference type="eggNOG" id="KOG2177">
    <property type="taxonomic scope" value="Eukaryota"/>
</dbReference>
<evidence type="ECO:0000256" key="5">
    <source>
        <dbReference type="ARBA" id="ARBA00022771"/>
    </source>
</evidence>
<dbReference type="PANTHER" id="PTHR24104">
    <property type="entry name" value="E3 UBIQUITIN-PROTEIN LIGASE NHLRC1-RELATED"/>
    <property type="match status" value="1"/>
</dbReference>
<dbReference type="CDD" id="cd05819">
    <property type="entry name" value="NHL"/>
    <property type="match status" value="1"/>
</dbReference>
<feature type="domain" description="B box-type" evidence="11">
    <location>
        <begin position="102"/>
        <end position="143"/>
    </location>
</feature>
<evidence type="ECO:0000256" key="8">
    <source>
        <dbReference type="PROSITE-ProRule" id="PRU00504"/>
    </source>
</evidence>
<dbReference type="PROSITE" id="PS50119">
    <property type="entry name" value="ZF_BBOX"/>
    <property type="match status" value="1"/>
</dbReference>
<dbReference type="InterPro" id="IPR011042">
    <property type="entry name" value="6-blade_b-propeller_TolB-like"/>
</dbReference>
<keyword evidence="2" id="KW-0597">Phosphoprotein</keyword>
<comment type="similarity">
    <text evidence="1">Belongs to the TRIM/RBCC family.</text>
</comment>
<dbReference type="FunFam" id="3.30.160.60:FF:002399">
    <property type="entry name" value="Predicted protein"/>
    <property type="match status" value="1"/>
</dbReference>
<keyword evidence="6" id="KW-0862">Zinc</keyword>
<evidence type="ECO:0000313" key="12">
    <source>
        <dbReference type="EMBL" id="EEN59950.1"/>
    </source>
</evidence>
<proteinExistence type="inferred from homology"/>
<feature type="region of interest" description="Disordered" evidence="9">
    <location>
        <begin position="586"/>
        <end position="664"/>
    </location>
</feature>
<dbReference type="InterPro" id="IPR050952">
    <property type="entry name" value="TRIM-NHL_E3_ligases"/>
</dbReference>
<feature type="repeat" description="NHL" evidence="8">
    <location>
        <begin position="325"/>
        <end position="367"/>
    </location>
</feature>
<dbReference type="InterPro" id="IPR027370">
    <property type="entry name" value="Znf-RING_euk"/>
</dbReference>
<evidence type="ECO:0000259" key="11">
    <source>
        <dbReference type="PROSITE" id="PS50119"/>
    </source>
</evidence>
<evidence type="ECO:0000256" key="1">
    <source>
        <dbReference type="ARBA" id="ARBA00008518"/>
    </source>
</evidence>
<dbReference type="GO" id="GO:0008270">
    <property type="term" value="F:zinc ion binding"/>
    <property type="evidence" value="ECO:0007669"/>
    <property type="project" value="UniProtKB-KW"/>
</dbReference>
<organism>
    <name type="scientific">Branchiostoma floridae</name>
    <name type="common">Florida lancelet</name>
    <name type="synonym">Amphioxus</name>
    <dbReference type="NCBI Taxonomy" id="7739"/>
    <lineage>
        <taxon>Eukaryota</taxon>
        <taxon>Metazoa</taxon>
        <taxon>Chordata</taxon>
        <taxon>Cephalochordata</taxon>
        <taxon>Leptocardii</taxon>
        <taxon>Amphioxiformes</taxon>
        <taxon>Branchiostomatidae</taxon>
        <taxon>Branchiostoma</taxon>
    </lineage>
</organism>
<dbReference type="InterPro" id="IPR000315">
    <property type="entry name" value="Znf_B-box"/>
</dbReference>
<dbReference type="Gene3D" id="3.30.160.60">
    <property type="entry name" value="Classic Zinc Finger"/>
    <property type="match status" value="1"/>
</dbReference>
<dbReference type="InParanoid" id="C3YHG3"/>
<dbReference type="InterPro" id="IPR001258">
    <property type="entry name" value="NHL_repeat"/>
</dbReference>
<evidence type="ECO:0000256" key="2">
    <source>
        <dbReference type="ARBA" id="ARBA00022553"/>
    </source>
</evidence>
<keyword evidence="4" id="KW-0677">Repeat</keyword>
<protein>
    <recommendedName>
        <fullName evidence="13">RING-type domain-containing protein</fullName>
    </recommendedName>
</protein>
<keyword evidence="5 7" id="KW-0863">Zinc-finger</keyword>
<dbReference type="InterPro" id="IPR001841">
    <property type="entry name" value="Znf_RING"/>
</dbReference>
<dbReference type="SUPFAM" id="SSF101898">
    <property type="entry name" value="NHL repeat"/>
    <property type="match status" value="1"/>
</dbReference>
<dbReference type="Pfam" id="PF17170">
    <property type="entry name" value="DUF5128"/>
    <property type="match status" value="1"/>
</dbReference>
<gene>
    <name evidence="12" type="ORF">BRAFLDRAFT_102380</name>
</gene>
<dbReference type="PROSITE" id="PS51125">
    <property type="entry name" value="NHL"/>
    <property type="match status" value="3"/>
</dbReference>
<dbReference type="PROSITE" id="PS50089">
    <property type="entry name" value="ZF_RING_2"/>
    <property type="match status" value="1"/>
</dbReference>
<dbReference type="SUPFAM" id="SSF49562">
    <property type="entry name" value="C2 domain (Calcium/lipid-binding domain, CaLB)"/>
    <property type="match status" value="1"/>
</dbReference>
<dbReference type="EMBL" id="GG666514">
    <property type="protein sequence ID" value="EEN59950.1"/>
    <property type="molecule type" value="Genomic_DNA"/>
</dbReference>
<evidence type="ECO:0000256" key="6">
    <source>
        <dbReference type="ARBA" id="ARBA00022833"/>
    </source>
</evidence>
<dbReference type="InterPro" id="IPR035892">
    <property type="entry name" value="C2_domain_sf"/>
</dbReference>
<reference evidence="12" key="1">
    <citation type="journal article" date="2008" name="Nature">
        <title>The amphioxus genome and the evolution of the chordate karyotype.</title>
        <authorList>
            <consortium name="US DOE Joint Genome Institute (JGI-PGF)"/>
            <person name="Putnam N.H."/>
            <person name="Butts T."/>
            <person name="Ferrier D.E.K."/>
            <person name="Furlong R.F."/>
            <person name="Hellsten U."/>
            <person name="Kawashima T."/>
            <person name="Robinson-Rechavi M."/>
            <person name="Shoguchi E."/>
            <person name="Terry A."/>
            <person name="Yu J.-K."/>
            <person name="Benito-Gutierrez E.L."/>
            <person name="Dubchak I."/>
            <person name="Garcia-Fernandez J."/>
            <person name="Gibson-Brown J.J."/>
            <person name="Grigoriev I.V."/>
            <person name="Horton A.C."/>
            <person name="de Jong P.J."/>
            <person name="Jurka J."/>
            <person name="Kapitonov V.V."/>
            <person name="Kohara Y."/>
            <person name="Kuroki Y."/>
            <person name="Lindquist E."/>
            <person name="Lucas S."/>
            <person name="Osoegawa K."/>
            <person name="Pennacchio L.A."/>
            <person name="Salamov A.A."/>
            <person name="Satou Y."/>
            <person name="Sauka-Spengler T."/>
            <person name="Schmutz J."/>
            <person name="Shin-I T."/>
            <person name="Toyoda A."/>
            <person name="Bronner-Fraser M."/>
            <person name="Fujiyama A."/>
            <person name="Holland L.Z."/>
            <person name="Holland P.W.H."/>
            <person name="Satoh N."/>
            <person name="Rokhsar D.S."/>
        </authorList>
    </citation>
    <scope>NUCLEOTIDE SEQUENCE [LARGE SCALE GENOMIC DNA]</scope>
    <source>
        <strain evidence="12">S238N-H82</strain>
        <tissue evidence="12">Testes</tissue>
    </source>
</reference>
<accession>C3YHG3</accession>
<evidence type="ECO:0000256" key="9">
    <source>
        <dbReference type="SAM" id="MobiDB-lite"/>
    </source>
</evidence>
<dbReference type="SUPFAM" id="SSF57845">
    <property type="entry name" value="B-box zinc-binding domain"/>
    <property type="match status" value="1"/>
</dbReference>
<evidence type="ECO:0000256" key="4">
    <source>
        <dbReference type="ARBA" id="ARBA00022737"/>
    </source>
</evidence>